<dbReference type="RefSeq" id="WP_408213231.1">
    <property type="nucleotide sequence ID" value="NZ_JAQQBZ010000009.1"/>
</dbReference>
<evidence type="ECO:0000313" key="1">
    <source>
        <dbReference type="EMBL" id="MFM0594428.1"/>
    </source>
</evidence>
<sequence>MASYRITHNPINFRRENSMPRRSANLPSLTREEFEMLVTAARRPGKLGRPISDRSAAMARSVLIGGLTYTQAARAQEGHVSTAYQAVLLLLHYRKRKSSALSAQRSRDEQLDLIRRKFVDAGTALFDTDWRGQNARYRLRCAQGHEWERGGQQLLRVARIACEHCRVEGVMKRMHDIATQSGGECLTRSYLGLNGRYRFVCAIGREFQTTADITLGGGSWCPACSNIRRAERQLWAEGGLLPIQERARERGGECLSTIYNGKMAQYRFRCAQGHERETCGMEVMRKAWCPQCFADRLHRPDGLAELQQAAERWGGKCLASGYLRIKTRYPFQCERKHEWMAWGSEILKGSWCPTCRTEDRQRRGIETMHAVAVERGGRCLSDTYVDNQTRLEWECARGHRWWARPRNITSGNWCAQCNFMAQITREKTRRKRRYEAPPQAE</sequence>
<evidence type="ECO:0008006" key="3">
    <source>
        <dbReference type="Google" id="ProtNLM"/>
    </source>
</evidence>
<accession>A0ABW9D7I3</accession>
<comment type="caution">
    <text evidence="1">The sequence shown here is derived from an EMBL/GenBank/DDBJ whole genome shotgun (WGS) entry which is preliminary data.</text>
</comment>
<gene>
    <name evidence="1" type="ORF">PQQ68_15485</name>
</gene>
<protein>
    <recommendedName>
        <fullName evidence="3">Zinc-ribbon domain-containing protein</fullName>
    </recommendedName>
</protein>
<dbReference type="Proteomes" id="UP001629367">
    <property type="component" value="Unassembled WGS sequence"/>
</dbReference>
<reference evidence="1 2" key="1">
    <citation type="journal article" date="2024" name="Chem. Sci.">
        <title>Discovery of megapolipeptins by genome mining of a Burkholderiales bacteria collection.</title>
        <authorList>
            <person name="Paulo B.S."/>
            <person name="Recchia M.J.J."/>
            <person name="Lee S."/>
            <person name="Fergusson C.H."/>
            <person name="Romanowski S.B."/>
            <person name="Hernandez A."/>
            <person name="Krull N."/>
            <person name="Liu D.Y."/>
            <person name="Cavanagh H."/>
            <person name="Bos A."/>
            <person name="Gray C.A."/>
            <person name="Murphy B.T."/>
            <person name="Linington R.G."/>
            <person name="Eustaquio A.S."/>
        </authorList>
    </citation>
    <scope>NUCLEOTIDE SEQUENCE [LARGE SCALE GENOMIC DNA]</scope>
    <source>
        <strain evidence="1 2">RL17-335-BIF-A</strain>
    </source>
</reference>
<keyword evidence="2" id="KW-1185">Reference proteome</keyword>
<organism evidence="1 2">
    <name type="scientific">Paraburkholderia dilworthii</name>
    <dbReference type="NCBI Taxonomy" id="948106"/>
    <lineage>
        <taxon>Bacteria</taxon>
        <taxon>Pseudomonadati</taxon>
        <taxon>Pseudomonadota</taxon>
        <taxon>Betaproteobacteria</taxon>
        <taxon>Burkholderiales</taxon>
        <taxon>Burkholderiaceae</taxon>
        <taxon>Paraburkholderia</taxon>
    </lineage>
</organism>
<dbReference type="EMBL" id="JAQQBZ010000009">
    <property type="protein sequence ID" value="MFM0594428.1"/>
    <property type="molecule type" value="Genomic_DNA"/>
</dbReference>
<name>A0ABW9D7I3_9BURK</name>
<evidence type="ECO:0000313" key="2">
    <source>
        <dbReference type="Proteomes" id="UP001629367"/>
    </source>
</evidence>
<proteinExistence type="predicted"/>